<dbReference type="GeneID" id="107220322"/>
<dbReference type="OrthoDB" id="636685at2759"/>
<dbReference type="GO" id="GO:0008622">
    <property type="term" value="C:epsilon DNA polymerase complex"/>
    <property type="evidence" value="ECO:0007669"/>
    <property type="project" value="TreeGrafter"/>
</dbReference>
<dbReference type="CTD" id="56655"/>
<dbReference type="AlphaFoldDB" id="A0A6J0BHV3"/>
<evidence type="ECO:0000259" key="4">
    <source>
        <dbReference type="Pfam" id="PF00808"/>
    </source>
</evidence>
<dbReference type="PANTHER" id="PTHR10252:SF79">
    <property type="entry name" value="DNA POLYMERASE EPSILON SUBUNIT 4"/>
    <property type="match status" value="1"/>
</dbReference>
<dbReference type="PANTHER" id="PTHR10252">
    <property type="entry name" value="HISTONE-LIKE TRANSCRIPTION FACTOR CCAAT-RELATED"/>
    <property type="match status" value="1"/>
</dbReference>
<keyword evidence="5" id="KW-1185">Reference proteome</keyword>
<dbReference type="KEGG" id="nlo:107220322"/>
<feature type="region of interest" description="Disordered" evidence="3">
    <location>
        <begin position="1"/>
        <end position="45"/>
    </location>
</feature>
<feature type="domain" description="Transcription factor CBF/NF-Y/archaeal histone" evidence="4">
    <location>
        <begin position="50"/>
        <end position="113"/>
    </location>
</feature>
<reference evidence="6" key="1">
    <citation type="submission" date="2025-04" db="UniProtKB">
        <authorList>
            <consortium name="RefSeq"/>
        </authorList>
    </citation>
    <scope>IDENTIFICATION</scope>
    <source>
        <tissue evidence="7">Thorax and Abdomen</tissue>
        <tissue evidence="6">Whole body</tissue>
    </source>
</reference>
<evidence type="ECO:0000256" key="2">
    <source>
        <dbReference type="ARBA" id="ARBA00023242"/>
    </source>
</evidence>
<sequence length="127" mass="14250">MSEMEVHGFMSENELNESAVSEIAEHSQDSQEEIDGVSHGDEEQKEKLLKLPLSRVKAIVKLDPDVNLITQEAVFLITKSAELFIDSLAKESYKYTAQNKKKTVQKRDVEIAIENVDGLVFLEGALE</sequence>
<proteinExistence type="predicted"/>
<dbReference type="Gene3D" id="1.10.20.10">
    <property type="entry name" value="Histone, subunit A"/>
    <property type="match status" value="1"/>
</dbReference>
<feature type="compositionally biased region" description="Basic and acidic residues" evidence="3">
    <location>
        <begin position="36"/>
        <end position="45"/>
    </location>
</feature>
<dbReference type="Pfam" id="PF00808">
    <property type="entry name" value="CBFD_NFYB_HMF"/>
    <property type="match status" value="1"/>
</dbReference>
<evidence type="ECO:0000313" key="6">
    <source>
        <dbReference type="RefSeq" id="XP_015514360.1"/>
    </source>
</evidence>
<dbReference type="InterPro" id="IPR050568">
    <property type="entry name" value="Transcr_DNA_Rep_Reg"/>
</dbReference>
<dbReference type="InterPro" id="IPR003958">
    <property type="entry name" value="CBFA_NFYB_domain"/>
</dbReference>
<dbReference type="GO" id="GO:0046982">
    <property type="term" value="F:protein heterodimerization activity"/>
    <property type="evidence" value="ECO:0007669"/>
    <property type="project" value="InterPro"/>
</dbReference>
<dbReference type="RefSeq" id="XP_015514360.1">
    <property type="nucleotide sequence ID" value="XM_015658874.1"/>
</dbReference>
<dbReference type="InterPro" id="IPR009072">
    <property type="entry name" value="Histone-fold"/>
</dbReference>
<evidence type="ECO:0000313" key="7">
    <source>
        <dbReference type="RefSeq" id="XP_046594527.1"/>
    </source>
</evidence>
<evidence type="ECO:0000256" key="3">
    <source>
        <dbReference type="SAM" id="MobiDB-lite"/>
    </source>
</evidence>
<protein>
    <submittedName>
        <fullName evidence="6 7">DNA polymerase epsilon subunit 4</fullName>
    </submittedName>
</protein>
<accession>A0A6J0BHV3</accession>
<dbReference type="SUPFAM" id="SSF47113">
    <property type="entry name" value="Histone-fold"/>
    <property type="match status" value="1"/>
</dbReference>
<organism evidence="5 6">
    <name type="scientific">Neodiprion lecontei</name>
    <name type="common">Redheaded pine sawfly</name>
    <dbReference type="NCBI Taxonomy" id="441921"/>
    <lineage>
        <taxon>Eukaryota</taxon>
        <taxon>Metazoa</taxon>
        <taxon>Ecdysozoa</taxon>
        <taxon>Arthropoda</taxon>
        <taxon>Hexapoda</taxon>
        <taxon>Insecta</taxon>
        <taxon>Pterygota</taxon>
        <taxon>Neoptera</taxon>
        <taxon>Endopterygota</taxon>
        <taxon>Hymenoptera</taxon>
        <taxon>Tenthredinoidea</taxon>
        <taxon>Diprionidae</taxon>
        <taxon>Diprioninae</taxon>
        <taxon>Neodiprion</taxon>
    </lineage>
</organism>
<name>A0A6J0BHV3_NEOLC</name>
<dbReference type="Proteomes" id="UP000829291">
    <property type="component" value="Chromosome 4"/>
</dbReference>
<dbReference type="RefSeq" id="XP_046594527.1">
    <property type="nucleotide sequence ID" value="XM_046738571.1"/>
</dbReference>
<keyword evidence="2" id="KW-0539">Nucleus</keyword>
<evidence type="ECO:0000256" key="1">
    <source>
        <dbReference type="ARBA" id="ARBA00004123"/>
    </source>
</evidence>
<dbReference type="CDD" id="cd22929">
    <property type="entry name" value="HFD_POLE4-like"/>
    <property type="match status" value="1"/>
</dbReference>
<dbReference type="GO" id="GO:0006261">
    <property type="term" value="P:DNA-templated DNA replication"/>
    <property type="evidence" value="ECO:0007669"/>
    <property type="project" value="TreeGrafter"/>
</dbReference>
<comment type="subcellular location">
    <subcellularLocation>
        <location evidence="1">Nucleus</location>
    </subcellularLocation>
</comment>
<gene>
    <name evidence="6 7" type="primary">LOC107220322</name>
</gene>
<evidence type="ECO:0000313" key="5">
    <source>
        <dbReference type="Proteomes" id="UP000829291"/>
    </source>
</evidence>